<evidence type="ECO:0000256" key="1">
    <source>
        <dbReference type="SAM" id="Phobius"/>
    </source>
</evidence>
<dbReference type="SUPFAM" id="SSF56112">
    <property type="entry name" value="Protein kinase-like (PK-like)"/>
    <property type="match status" value="1"/>
</dbReference>
<keyword evidence="1" id="KW-0812">Transmembrane</keyword>
<dbReference type="InterPro" id="IPR056563">
    <property type="entry name" value="LysM3_LYK4_5"/>
</dbReference>
<evidence type="ECO:0000256" key="2">
    <source>
        <dbReference type="SAM" id="SignalP"/>
    </source>
</evidence>
<dbReference type="GO" id="GO:0004672">
    <property type="term" value="F:protein kinase activity"/>
    <property type="evidence" value="ECO:0007669"/>
    <property type="project" value="InterPro"/>
</dbReference>
<feature type="transmembrane region" description="Helical" evidence="1">
    <location>
        <begin position="249"/>
        <end position="273"/>
    </location>
</feature>
<name>A0A8T2XS66_POPDE</name>
<feature type="signal peptide" evidence="2">
    <location>
        <begin position="1"/>
        <end position="26"/>
    </location>
</feature>
<evidence type="ECO:0000259" key="3">
    <source>
        <dbReference type="SMART" id="SM00257"/>
    </source>
</evidence>
<feature type="domain" description="LysM" evidence="3">
    <location>
        <begin position="182"/>
        <end position="222"/>
    </location>
</feature>
<accession>A0A8T2XS66</accession>
<keyword evidence="5" id="KW-1185">Reference proteome</keyword>
<dbReference type="Pfam" id="PF23457">
    <property type="entry name" value="LysM2_NFP"/>
    <property type="match status" value="1"/>
</dbReference>
<dbReference type="InterPro" id="IPR036779">
    <property type="entry name" value="LysM_dom_sf"/>
</dbReference>
<dbReference type="Proteomes" id="UP000807159">
    <property type="component" value="Chromosome 10"/>
</dbReference>
<keyword evidence="1" id="KW-1133">Transmembrane helix</keyword>
<dbReference type="AlphaFoldDB" id="A0A8T2XS66"/>
<keyword evidence="1" id="KW-0472">Membrane</keyword>
<dbReference type="Gene3D" id="1.10.510.10">
    <property type="entry name" value="Transferase(Phosphotransferase) domain 1"/>
    <property type="match status" value="1"/>
</dbReference>
<evidence type="ECO:0000313" key="5">
    <source>
        <dbReference type="Proteomes" id="UP000807159"/>
    </source>
</evidence>
<feature type="domain" description="LysM" evidence="3">
    <location>
        <begin position="115"/>
        <end position="162"/>
    </location>
</feature>
<dbReference type="EMBL" id="JACEGQ020000010">
    <property type="protein sequence ID" value="KAH8495682.1"/>
    <property type="molecule type" value="Genomic_DNA"/>
</dbReference>
<protein>
    <recommendedName>
        <fullName evidence="3">LysM domain-containing protein</fullName>
    </recommendedName>
</protein>
<dbReference type="Pfam" id="PF07714">
    <property type="entry name" value="PK_Tyr_Ser-Thr"/>
    <property type="match status" value="1"/>
</dbReference>
<feature type="non-terminal residue" evidence="4">
    <location>
        <position position="1"/>
    </location>
</feature>
<dbReference type="InterPro" id="IPR001245">
    <property type="entry name" value="Ser-Thr/Tyr_kinase_cat_dom"/>
</dbReference>
<dbReference type="InterPro" id="IPR059143">
    <property type="entry name" value="NFP_LysM2"/>
</dbReference>
<proteinExistence type="predicted"/>
<dbReference type="PANTHER" id="PTHR45927">
    <property type="entry name" value="LYSM-DOMAIN RECEPTOR-LIKE KINASE-RELATED"/>
    <property type="match status" value="1"/>
</dbReference>
<dbReference type="InterPro" id="IPR018392">
    <property type="entry name" value="LysM"/>
</dbReference>
<sequence length="553" mass="61726">MTSKSHLVFSLLFFIYYSTILHHLQAQPSTQGFTCTANQSSFPCQTYAFYRATAPNFLDLSSIGDLFSVSRLMISKPSNISSPASPLIPNQPLFVPLSCSCNTMNGTSISFANITYTIKPNDTFYLVSTEYFGNLTTYQSVQLVNPTLIPTRLQIGVEVIFPIFCKCPNQTQLQNKVNYLVSYVFQPSDNLSSVASTFGVETQSIVDANGNNIQPFDTIFIPVNQLPQLAQPTVFPSLAPSGKTQRKGLIIGLAVGLGIAGLLLVLVSGVCFYRDGVLKKRRDFERDDQEKQRMQFNGGRKGLKDIEVNLMADVSDCLDKYRVFKIDELKEATDEFGENCLIEGSVFKGSINGETYAIKKMKWNACEELKILQKVNHGNLVKLEGFCIDPEDVNCYLVYEYIDNCSLHSWLHADGVVSTRMDVFSFGVVLLELISGKEAIDEEGKVLWAEARGILEGNVEERKVKRLTLWMDKVLLEQSCLMESVMNAMVVAIACLHRDPSKRPSMVDIVYALCKTDDLFFDISEDVLSDPQASLAYGRTPFKTLFTESALKK</sequence>
<dbReference type="CDD" id="cd00118">
    <property type="entry name" value="LysM"/>
    <property type="match status" value="1"/>
</dbReference>
<gene>
    <name evidence="4" type="ORF">H0E87_018746</name>
</gene>
<comment type="caution">
    <text evidence="4">The sequence shown here is derived from an EMBL/GenBank/DDBJ whole genome shotgun (WGS) entry which is preliminary data.</text>
</comment>
<dbReference type="GO" id="GO:0005886">
    <property type="term" value="C:plasma membrane"/>
    <property type="evidence" value="ECO:0007669"/>
    <property type="project" value="UniProtKB-ARBA"/>
</dbReference>
<dbReference type="Gene3D" id="3.30.200.20">
    <property type="entry name" value="Phosphorylase Kinase, domain 1"/>
    <property type="match status" value="1"/>
</dbReference>
<reference evidence="4" key="1">
    <citation type="journal article" date="2021" name="J. Hered.">
        <title>Genome Assembly of Salicaceae Populus deltoides (Eastern Cottonwood) I-69 Based on Nanopore Sequencing and Hi-C Technologies.</title>
        <authorList>
            <person name="Bai S."/>
            <person name="Wu H."/>
            <person name="Zhang J."/>
            <person name="Pan Z."/>
            <person name="Zhao W."/>
            <person name="Li Z."/>
            <person name="Tong C."/>
        </authorList>
    </citation>
    <scope>NUCLEOTIDE SEQUENCE</scope>
    <source>
        <tissue evidence="4">Leaf</tissue>
    </source>
</reference>
<dbReference type="Pfam" id="PF23446">
    <property type="entry name" value="LysM1_NFP_LYK"/>
    <property type="match status" value="1"/>
</dbReference>
<feature type="chain" id="PRO_5035815908" description="LysM domain-containing protein" evidence="2">
    <location>
        <begin position="27"/>
        <end position="553"/>
    </location>
</feature>
<dbReference type="Pfam" id="PF23473">
    <property type="entry name" value="LysM3_LYK4_5"/>
    <property type="match status" value="1"/>
</dbReference>
<organism evidence="4 5">
    <name type="scientific">Populus deltoides</name>
    <name type="common">Eastern poplar</name>
    <name type="synonym">Eastern cottonwood</name>
    <dbReference type="NCBI Taxonomy" id="3696"/>
    <lineage>
        <taxon>Eukaryota</taxon>
        <taxon>Viridiplantae</taxon>
        <taxon>Streptophyta</taxon>
        <taxon>Embryophyta</taxon>
        <taxon>Tracheophyta</taxon>
        <taxon>Spermatophyta</taxon>
        <taxon>Magnoliopsida</taxon>
        <taxon>eudicotyledons</taxon>
        <taxon>Gunneridae</taxon>
        <taxon>Pentapetalae</taxon>
        <taxon>rosids</taxon>
        <taxon>fabids</taxon>
        <taxon>Malpighiales</taxon>
        <taxon>Salicaceae</taxon>
        <taxon>Saliceae</taxon>
        <taxon>Populus</taxon>
    </lineage>
</organism>
<dbReference type="InterPro" id="IPR052611">
    <property type="entry name" value="Plant_RLK_LysM"/>
</dbReference>
<dbReference type="PANTHER" id="PTHR45927:SF15">
    <property type="entry name" value="SERINE_THREONINE RECEPTOR-LIKE KINASE NFP"/>
    <property type="match status" value="1"/>
</dbReference>
<evidence type="ECO:0000313" key="4">
    <source>
        <dbReference type="EMBL" id="KAH8495682.1"/>
    </source>
</evidence>
<dbReference type="InterPro" id="IPR056561">
    <property type="entry name" value="NFP_LYK_LysM1"/>
</dbReference>
<keyword evidence="2" id="KW-0732">Signal</keyword>
<dbReference type="SMART" id="SM00257">
    <property type="entry name" value="LysM"/>
    <property type="match status" value="2"/>
</dbReference>
<dbReference type="Gene3D" id="3.10.350.10">
    <property type="entry name" value="LysM domain"/>
    <property type="match status" value="1"/>
</dbReference>
<dbReference type="InterPro" id="IPR011009">
    <property type="entry name" value="Kinase-like_dom_sf"/>
</dbReference>